<proteinExistence type="predicted"/>
<organism evidence="2 3">
    <name type="scientific">Mycobacterium lentiflavum</name>
    <dbReference type="NCBI Taxonomy" id="141349"/>
    <lineage>
        <taxon>Bacteria</taxon>
        <taxon>Bacillati</taxon>
        <taxon>Actinomycetota</taxon>
        <taxon>Actinomycetes</taxon>
        <taxon>Mycobacteriales</taxon>
        <taxon>Mycobacteriaceae</taxon>
        <taxon>Mycobacterium</taxon>
        <taxon>Mycobacterium simiae complex</taxon>
    </lineage>
</organism>
<dbReference type="AlphaFoldDB" id="A0A0E4H1L8"/>
<dbReference type="InterPro" id="IPR050700">
    <property type="entry name" value="YIM1/Zinc_Alcohol_DH_Fams"/>
</dbReference>
<dbReference type="CDD" id="cd05289">
    <property type="entry name" value="MDR_like_2"/>
    <property type="match status" value="1"/>
</dbReference>
<dbReference type="EMBL" id="CTEE01000001">
    <property type="protein sequence ID" value="CQD15024.1"/>
    <property type="molecule type" value="Genomic_DNA"/>
</dbReference>
<dbReference type="PANTHER" id="PTHR11695">
    <property type="entry name" value="ALCOHOL DEHYDROGENASE RELATED"/>
    <property type="match status" value="1"/>
</dbReference>
<evidence type="ECO:0000313" key="3">
    <source>
        <dbReference type="Proteomes" id="UP000199251"/>
    </source>
</evidence>
<dbReference type="Gene3D" id="3.40.50.720">
    <property type="entry name" value="NAD(P)-binding Rossmann-like Domain"/>
    <property type="match status" value="1"/>
</dbReference>
<gene>
    <name evidence="2" type="ORF">BN1232_03202</name>
</gene>
<dbReference type="InterPro" id="IPR020843">
    <property type="entry name" value="ER"/>
</dbReference>
<feature type="domain" description="Enoyl reductase (ER)" evidence="1">
    <location>
        <begin position="13"/>
        <end position="311"/>
    </location>
</feature>
<evidence type="ECO:0000259" key="1">
    <source>
        <dbReference type="SMART" id="SM00829"/>
    </source>
</evidence>
<dbReference type="InterPro" id="IPR036291">
    <property type="entry name" value="NAD(P)-bd_dom_sf"/>
</dbReference>
<name>A0A0E4H1L8_MYCLN</name>
<dbReference type="RefSeq" id="WP_090602832.1">
    <property type="nucleotide sequence ID" value="NZ_CTEE01000001.1"/>
</dbReference>
<dbReference type="InterPro" id="IPR013154">
    <property type="entry name" value="ADH-like_N"/>
</dbReference>
<dbReference type="InterPro" id="IPR011032">
    <property type="entry name" value="GroES-like_sf"/>
</dbReference>
<dbReference type="Gene3D" id="3.90.180.10">
    <property type="entry name" value="Medium-chain alcohol dehydrogenases, catalytic domain"/>
    <property type="match status" value="1"/>
</dbReference>
<dbReference type="GO" id="GO:0016491">
    <property type="term" value="F:oxidoreductase activity"/>
    <property type="evidence" value="ECO:0007669"/>
    <property type="project" value="InterPro"/>
</dbReference>
<accession>A0A0E4H1L8</accession>
<dbReference type="STRING" id="141349.BN1232_03202"/>
<dbReference type="Proteomes" id="UP000199251">
    <property type="component" value="Unassembled WGS sequence"/>
</dbReference>
<evidence type="ECO:0000313" key="2">
    <source>
        <dbReference type="EMBL" id="CQD15024.1"/>
    </source>
</evidence>
<reference evidence="2 3" key="1">
    <citation type="submission" date="2015-03" db="EMBL/GenBank/DDBJ databases">
        <authorList>
            <person name="Urmite Genomes"/>
        </authorList>
    </citation>
    <scope>NUCLEOTIDE SEQUENCE [LARGE SCALE GENOMIC DNA]</scope>
    <source>
        <strain evidence="2 3">CSUR P1491</strain>
    </source>
</reference>
<dbReference type="OrthoDB" id="9801186at2"/>
<sequence>MPTLKRIQYHQYGGPEVMRLEPFEPGELGANDVRVRVRAASANPMDFGIRSGAMKLVTGRSFPRAMGYDFAGIVEAVGDKVSRLRAGDEVLGAASIKRSGAFADVIVAEQNGVVKKPVGLSFEAAATLPIASGTAYQALFNKGRLSPGERVFVHASLGAVGRSAVQLAFAHGASVVAGSCRPGSADEARELRLDPIVDFDFDPTPLARRFDIVLDAAGKLPLKTARKMLTPEGRILTIAPTPANMARSALPGRFNVVIGKAIPADGEAVAQAAVNGHLRIPIAQTVPLSEAIPALTHLERSGLPTRGKLIVVPD</sequence>
<dbReference type="SUPFAM" id="SSF51735">
    <property type="entry name" value="NAD(P)-binding Rossmann-fold domains"/>
    <property type="match status" value="1"/>
</dbReference>
<protein>
    <submittedName>
        <fullName evidence="2">Alcohol dehydrogenase</fullName>
    </submittedName>
</protein>
<dbReference type="Pfam" id="PF08240">
    <property type="entry name" value="ADH_N"/>
    <property type="match status" value="1"/>
</dbReference>
<dbReference type="Pfam" id="PF13602">
    <property type="entry name" value="ADH_zinc_N_2"/>
    <property type="match status" value="1"/>
</dbReference>
<dbReference type="SMART" id="SM00829">
    <property type="entry name" value="PKS_ER"/>
    <property type="match status" value="1"/>
</dbReference>
<dbReference type="SUPFAM" id="SSF50129">
    <property type="entry name" value="GroES-like"/>
    <property type="match status" value="1"/>
</dbReference>
<dbReference type="PANTHER" id="PTHR11695:SF294">
    <property type="entry name" value="RETICULON-4-INTERACTING PROTEIN 1, MITOCHONDRIAL"/>
    <property type="match status" value="1"/>
</dbReference>